<feature type="region of interest" description="Disordered" evidence="1">
    <location>
        <begin position="455"/>
        <end position="476"/>
    </location>
</feature>
<evidence type="ECO:0008006" key="4">
    <source>
        <dbReference type="Google" id="ProtNLM"/>
    </source>
</evidence>
<dbReference type="SUPFAM" id="SSF110738">
    <property type="entry name" value="Glycerate kinase I"/>
    <property type="match status" value="3"/>
</dbReference>
<feature type="compositionally biased region" description="Low complexity" evidence="1">
    <location>
        <begin position="465"/>
        <end position="475"/>
    </location>
</feature>
<dbReference type="PANTHER" id="PTHR21599">
    <property type="entry name" value="GLYCERATE KINASE"/>
    <property type="match status" value="1"/>
</dbReference>
<organism evidence="2 3">
    <name type="scientific">Leishmania tarentolae</name>
    <name type="common">Sauroleishmania tarentolae</name>
    <dbReference type="NCBI Taxonomy" id="5689"/>
    <lineage>
        <taxon>Eukaryota</taxon>
        <taxon>Discoba</taxon>
        <taxon>Euglenozoa</taxon>
        <taxon>Kinetoplastea</taxon>
        <taxon>Metakinetoplastina</taxon>
        <taxon>Trypanosomatida</taxon>
        <taxon>Trypanosomatidae</taxon>
        <taxon>Leishmaniinae</taxon>
        <taxon>Leishmania</taxon>
        <taxon>lizard Leishmania</taxon>
    </lineage>
</organism>
<comment type="caution">
    <text evidence="2">The sequence shown here is derived from an EMBL/GenBank/DDBJ whole genome shotgun (WGS) entry which is preliminary data.</text>
</comment>
<dbReference type="GO" id="GO:0008887">
    <property type="term" value="F:glycerate kinase activity"/>
    <property type="evidence" value="ECO:0007669"/>
    <property type="project" value="InterPro"/>
</dbReference>
<reference evidence="2" key="1">
    <citation type="submission" date="2019-11" db="EMBL/GenBank/DDBJ databases">
        <title>Leishmania tarentolae CDS.</title>
        <authorList>
            <person name="Goto Y."/>
            <person name="Yamagishi J."/>
        </authorList>
    </citation>
    <scope>NUCLEOTIDE SEQUENCE [LARGE SCALE GENOMIC DNA]</scope>
    <source>
        <strain evidence="2">Parrot Tar II</strain>
    </source>
</reference>
<evidence type="ECO:0000256" key="1">
    <source>
        <dbReference type="SAM" id="MobiDB-lite"/>
    </source>
</evidence>
<dbReference type="InterPro" id="IPR018193">
    <property type="entry name" value="Glyc_kinase_flavodox-like_fold"/>
</dbReference>
<name>A0A640K8N8_LEITA</name>
<dbReference type="Proteomes" id="UP000419144">
    <property type="component" value="Unassembled WGS sequence"/>
</dbReference>
<sequence length="935" mass="97599">MAMDHASRQRERNSIEKAASIHISGGGEPSVHSPSGGASAAAASVVTCFIATPVPGTPAPAHQETDQDASHPHCPVQPPLRISALSAEISHREQLLHYHGSGNGASPLKVLCACDTFKGTLPSDKVGEAVEKGYWQAWAKVHSSKTAPSHVLPAVTAPSSTSSLHLVTPPLAHSLLLAQQHPSAPPEEAVRFFHTPMSDGGAGLLGSVTYASTHANMARGTAADLPPSDGALHLQRVYVPEFVPITGPLGVPITTDTGGAGSAAPTPRRVSFACDMERRVLVVEMAEAAGLTRIARPQDRHPGRTTSYGVGELIRYALTYMAQAAPAHAAKHEASRTPSPTSVPGNREGVRLLLGIGGSSTNDGGLGALQALGLEIFVDAAHAHAIDGDHDGARRTRVSTTASDAHSTPTHVDDGAEVRLTRPFRGEDLAHVTRVRIGAEMQCIFPYLPEAARPPTATGTSCDGAHAVPPARSSPSPAPACYITEVCLICDVDNTLVGPRGATYTFGPQKCAAPCPISSPLPATAAGTRPGAAHGGDGAGAEAGERAAVGSITSATQQQILDSLEAGMRHASTRVVASVWRPLASADAASAAHAQHAAGPGNENDAAETAVLEDLRHRRGGGGAGGMSGFFRYLLQARYVPGADVVGGLLGLYDTPQVAQLLEGDDGDPSRRAAATAVETGGRQCGDEMLPVRAGRAAHIDGQPTESALRRPRGFLFHTCDVVVSGEGSFDDQSIVSHKTVGRLLEMCTVANAFRLWHHYCEDAGEAEAAWNERRGCRCVTDMVVVSGRCGFDDYTHLQSAALQAVCTTLLPLYTPNVCVTTDAATSTPQSEDGVDADIARLHVYLKDLMQSSAFRRACGEFACALEDTESMKRLLSAYCVPRVTVLPLTPTLFLASAAMRQPYECVVSAVAHLLEESVSRMTGAQAACARGCRP</sequence>
<dbReference type="AlphaFoldDB" id="A0A640K8N8"/>
<dbReference type="Pfam" id="PF02595">
    <property type="entry name" value="Gly_kinase"/>
    <property type="match status" value="2"/>
</dbReference>
<feature type="compositionally biased region" description="Polar residues" evidence="1">
    <location>
        <begin position="398"/>
        <end position="410"/>
    </location>
</feature>
<accession>A0A640K8N8</accession>
<dbReference type="Gene3D" id="3.90.1510.10">
    <property type="entry name" value="Glycerate kinase, domain 2"/>
    <property type="match status" value="1"/>
</dbReference>
<feature type="region of interest" description="Disordered" evidence="1">
    <location>
        <begin position="391"/>
        <end position="416"/>
    </location>
</feature>
<gene>
    <name evidence="2" type="ORF">LtaPh_0204300</name>
</gene>
<protein>
    <recommendedName>
        <fullName evidence="4">Glycerate kinase</fullName>
    </recommendedName>
</protein>
<dbReference type="PANTHER" id="PTHR21599:SF0">
    <property type="entry name" value="GLYCERATE KINASE"/>
    <property type="match status" value="1"/>
</dbReference>
<evidence type="ECO:0000313" key="2">
    <source>
        <dbReference type="EMBL" id="GET85485.1"/>
    </source>
</evidence>
<dbReference type="EMBL" id="BLBS01000002">
    <property type="protein sequence ID" value="GET85485.1"/>
    <property type="molecule type" value="Genomic_DNA"/>
</dbReference>
<dbReference type="InterPro" id="IPR036129">
    <property type="entry name" value="Glycerate_kinase_sf"/>
</dbReference>
<dbReference type="InterPro" id="IPR004381">
    <property type="entry name" value="Glycerate_kinase"/>
</dbReference>
<dbReference type="OrthoDB" id="10262596at2759"/>
<dbReference type="VEuPathDB" id="TriTrypDB:LtaPh_0204300"/>
<dbReference type="GO" id="GO:0031388">
    <property type="term" value="P:organic acid phosphorylation"/>
    <property type="evidence" value="ECO:0007669"/>
    <property type="project" value="InterPro"/>
</dbReference>
<evidence type="ECO:0000313" key="3">
    <source>
        <dbReference type="Proteomes" id="UP000419144"/>
    </source>
</evidence>
<keyword evidence="3" id="KW-1185">Reference proteome</keyword>
<proteinExistence type="predicted"/>